<feature type="transmembrane region" description="Helical" evidence="6">
    <location>
        <begin position="361"/>
        <end position="378"/>
    </location>
</feature>
<evidence type="ECO:0000256" key="5">
    <source>
        <dbReference type="ARBA" id="ARBA00023136"/>
    </source>
</evidence>
<comment type="caution">
    <text evidence="7">The sequence shown here is derived from an EMBL/GenBank/DDBJ whole genome shotgun (WGS) entry which is preliminary data.</text>
</comment>
<comment type="subcellular location">
    <subcellularLocation>
        <location evidence="1">Membrane</location>
        <topology evidence="1">Multi-pass membrane protein</topology>
    </subcellularLocation>
</comment>
<dbReference type="RefSeq" id="WP_231561954.1">
    <property type="nucleotide sequence ID" value="NZ_JQEC01000002.1"/>
</dbReference>
<keyword evidence="3 6" id="KW-0812">Transmembrane</keyword>
<accession>A0A099L6E8</accession>
<protein>
    <submittedName>
        <fullName evidence="7">MATE efflux family protein</fullName>
    </submittedName>
</protein>
<feature type="transmembrane region" description="Helical" evidence="6">
    <location>
        <begin position="88"/>
        <end position="108"/>
    </location>
</feature>
<sequence>MFKSSHLDQHKRLFYLALPMILSNITVPLLGLVDTAVIGHLEHAYFLGGSTIGAMLITSVVWLCGFLRMSTTGLSAQTLGLGDLSKNLLILIRGVCLAIVIGIVFILLQNPFLDLALAVAGGSEKVQFYANQYAQIRIWGVPAALANLVILGWLIGNQQGKTVMWLLIATNVINIILDLLFVYIFHWQVQGVAFASLLAEYSAMLLGITLIAHHYKSALTKLGSDFRQLCRELFDKQVLLNYFQLNRDILIRTLCLQICFLFITFQGARLGDTVVAANAILMNFLLLISFGLDGIANAAEALVGEAHGKKNTKQLKLTVRIALFWSFIFACLYTLLFSTLAHFFLGIISDISSVITFAEQYLFWIILLPLVSCWCFLYDGIYIGLMQAKVMRNSMIIATFGCFFPLWFLLQGFGNHGLWAAFSIFMLARGATLAWHFHCYRKESI</sequence>
<name>A0A099L6E8_COLPS</name>
<dbReference type="CDD" id="cd13136">
    <property type="entry name" value="MATE_DinF_like"/>
    <property type="match status" value="1"/>
</dbReference>
<feature type="transmembrane region" description="Helical" evidence="6">
    <location>
        <begin position="163"/>
        <end position="185"/>
    </location>
</feature>
<evidence type="ECO:0000256" key="4">
    <source>
        <dbReference type="ARBA" id="ARBA00022989"/>
    </source>
</evidence>
<dbReference type="PANTHER" id="PTHR42893">
    <property type="entry name" value="PROTEIN DETOXIFICATION 44, CHLOROPLASTIC-RELATED"/>
    <property type="match status" value="1"/>
</dbReference>
<proteinExistence type="inferred from homology"/>
<feature type="transmembrane region" description="Helical" evidence="6">
    <location>
        <begin position="191"/>
        <end position="212"/>
    </location>
</feature>
<evidence type="ECO:0000313" key="8">
    <source>
        <dbReference type="Proteomes" id="UP000029868"/>
    </source>
</evidence>
<dbReference type="NCBIfam" id="TIGR00797">
    <property type="entry name" value="matE"/>
    <property type="match status" value="1"/>
</dbReference>
<dbReference type="PANTHER" id="PTHR42893:SF46">
    <property type="entry name" value="PROTEIN DETOXIFICATION 44, CHLOROPLASTIC"/>
    <property type="match status" value="1"/>
</dbReference>
<dbReference type="GO" id="GO:0005886">
    <property type="term" value="C:plasma membrane"/>
    <property type="evidence" value="ECO:0007669"/>
    <property type="project" value="TreeGrafter"/>
</dbReference>
<evidence type="ECO:0000256" key="6">
    <source>
        <dbReference type="SAM" id="Phobius"/>
    </source>
</evidence>
<gene>
    <name evidence="7" type="ORF">GAB14E_1047</name>
</gene>
<dbReference type="GO" id="GO:0042910">
    <property type="term" value="F:xenobiotic transmembrane transporter activity"/>
    <property type="evidence" value="ECO:0007669"/>
    <property type="project" value="InterPro"/>
</dbReference>
<feature type="transmembrane region" description="Helical" evidence="6">
    <location>
        <begin position="280"/>
        <end position="303"/>
    </location>
</feature>
<dbReference type="EMBL" id="JQEC01000002">
    <property type="protein sequence ID" value="KGJ97458.1"/>
    <property type="molecule type" value="Genomic_DNA"/>
</dbReference>
<evidence type="ECO:0000256" key="3">
    <source>
        <dbReference type="ARBA" id="ARBA00022692"/>
    </source>
</evidence>
<dbReference type="PATRIC" id="fig|28229.3.peg.202"/>
<feature type="transmembrane region" description="Helical" evidence="6">
    <location>
        <begin position="45"/>
        <end position="67"/>
    </location>
</feature>
<dbReference type="GO" id="GO:0015297">
    <property type="term" value="F:antiporter activity"/>
    <property type="evidence" value="ECO:0007669"/>
    <property type="project" value="InterPro"/>
</dbReference>
<dbReference type="Pfam" id="PF01554">
    <property type="entry name" value="MatE"/>
    <property type="match status" value="2"/>
</dbReference>
<evidence type="ECO:0000256" key="2">
    <source>
        <dbReference type="ARBA" id="ARBA00010199"/>
    </source>
</evidence>
<feature type="transmembrane region" description="Helical" evidence="6">
    <location>
        <begin position="136"/>
        <end position="156"/>
    </location>
</feature>
<keyword evidence="4 6" id="KW-1133">Transmembrane helix</keyword>
<feature type="transmembrane region" description="Helical" evidence="6">
    <location>
        <begin position="323"/>
        <end position="349"/>
    </location>
</feature>
<feature type="transmembrane region" description="Helical" evidence="6">
    <location>
        <begin position="390"/>
        <end position="410"/>
    </location>
</feature>
<comment type="similarity">
    <text evidence="2">Belongs to the multi antimicrobial extrusion (MATE) (TC 2.A.66.1) family.</text>
</comment>
<dbReference type="Proteomes" id="UP000029868">
    <property type="component" value="Unassembled WGS sequence"/>
</dbReference>
<evidence type="ECO:0000256" key="1">
    <source>
        <dbReference type="ARBA" id="ARBA00004141"/>
    </source>
</evidence>
<dbReference type="InterPro" id="IPR044644">
    <property type="entry name" value="DinF-like"/>
</dbReference>
<reference evidence="7 8" key="1">
    <citation type="submission" date="2014-08" db="EMBL/GenBank/DDBJ databases">
        <title>Genomic and Phenotypic Diversity of Colwellia psychrerythraea strains from Disparate Marine Basins.</title>
        <authorList>
            <person name="Techtmann S.M."/>
            <person name="Stelling S.C."/>
            <person name="Utturkar S.M."/>
            <person name="Alshibli N."/>
            <person name="Harris A."/>
            <person name="Brown S.D."/>
            <person name="Hazen T.C."/>
        </authorList>
    </citation>
    <scope>NUCLEOTIDE SEQUENCE [LARGE SCALE GENOMIC DNA]</scope>
    <source>
        <strain evidence="7 8">GAB14E</strain>
    </source>
</reference>
<dbReference type="AlphaFoldDB" id="A0A099L6E8"/>
<feature type="transmembrane region" description="Helical" evidence="6">
    <location>
        <begin position="249"/>
        <end position="268"/>
    </location>
</feature>
<dbReference type="InterPro" id="IPR002528">
    <property type="entry name" value="MATE_fam"/>
</dbReference>
<feature type="transmembrane region" description="Helical" evidence="6">
    <location>
        <begin position="12"/>
        <end position="33"/>
    </location>
</feature>
<organism evidence="7 8">
    <name type="scientific">Colwellia psychrerythraea</name>
    <name type="common">Vibrio psychroerythus</name>
    <dbReference type="NCBI Taxonomy" id="28229"/>
    <lineage>
        <taxon>Bacteria</taxon>
        <taxon>Pseudomonadati</taxon>
        <taxon>Pseudomonadota</taxon>
        <taxon>Gammaproteobacteria</taxon>
        <taxon>Alteromonadales</taxon>
        <taxon>Colwelliaceae</taxon>
        <taxon>Colwellia</taxon>
    </lineage>
</organism>
<evidence type="ECO:0000313" key="7">
    <source>
        <dbReference type="EMBL" id="KGJ97458.1"/>
    </source>
</evidence>
<keyword evidence="5 6" id="KW-0472">Membrane</keyword>
<feature type="transmembrane region" description="Helical" evidence="6">
    <location>
        <begin position="416"/>
        <end position="437"/>
    </location>
</feature>